<dbReference type="AlphaFoldDB" id="A0AAW2LL89"/>
<feature type="region of interest" description="Disordered" evidence="1">
    <location>
        <begin position="147"/>
        <end position="182"/>
    </location>
</feature>
<reference evidence="3" key="1">
    <citation type="submission" date="2020-06" db="EMBL/GenBank/DDBJ databases">
        <authorList>
            <person name="Li T."/>
            <person name="Hu X."/>
            <person name="Zhang T."/>
            <person name="Song X."/>
            <person name="Zhang H."/>
            <person name="Dai N."/>
            <person name="Sheng W."/>
            <person name="Hou X."/>
            <person name="Wei L."/>
        </authorList>
    </citation>
    <scope>NUCLEOTIDE SEQUENCE</scope>
    <source>
        <strain evidence="3">G02</strain>
        <tissue evidence="3">Leaf</tissue>
    </source>
</reference>
<dbReference type="Pfam" id="PF05678">
    <property type="entry name" value="VQ"/>
    <property type="match status" value="1"/>
</dbReference>
<gene>
    <name evidence="3" type="ORF">Sradi_5259500</name>
</gene>
<comment type="caution">
    <text evidence="3">The sequence shown here is derived from an EMBL/GenBank/DDBJ whole genome shotgun (WGS) entry which is preliminary data.</text>
</comment>
<protein>
    <submittedName>
        <fullName evidence="3">VQ motif-containing protein 22</fullName>
    </submittedName>
</protein>
<feature type="region of interest" description="Disordered" evidence="1">
    <location>
        <begin position="40"/>
        <end position="73"/>
    </location>
</feature>
<feature type="compositionally biased region" description="Basic residues" evidence="1">
    <location>
        <begin position="60"/>
        <end position="70"/>
    </location>
</feature>
<dbReference type="InterPro" id="IPR008889">
    <property type="entry name" value="VQ"/>
</dbReference>
<evidence type="ECO:0000259" key="2">
    <source>
        <dbReference type="Pfam" id="PF05678"/>
    </source>
</evidence>
<dbReference type="PANTHER" id="PTHR33179">
    <property type="entry name" value="VQ MOTIF-CONTAINING PROTEIN"/>
    <property type="match status" value="1"/>
</dbReference>
<sequence length="182" mass="19507">MSNPSDWMQLFQNNFTNINPIEIPQSTTTAAIVVATTTTTAASNSRNDHDLTPNQGRVSKPVRKRSRASRRTPTTLLNTDTTNFRAMVQQFTGGPAATSAARPQLPIALSTLSVTQHVASTPAAVAPAGRFQVQYPNQMQQQHMFMSSSNMHGGGGGGGVSSQAPPGTSPTNENRNYDNYML</sequence>
<dbReference type="PANTHER" id="PTHR33179:SF29">
    <property type="entry name" value="OS06G0666400 PROTEIN"/>
    <property type="match status" value="1"/>
</dbReference>
<dbReference type="EMBL" id="JACGWJ010000024">
    <property type="protein sequence ID" value="KAL0319980.1"/>
    <property type="molecule type" value="Genomic_DNA"/>
</dbReference>
<feature type="compositionally biased region" description="Polar residues" evidence="1">
    <location>
        <begin position="161"/>
        <end position="174"/>
    </location>
</feature>
<evidence type="ECO:0000313" key="3">
    <source>
        <dbReference type="EMBL" id="KAL0319980.1"/>
    </source>
</evidence>
<dbReference type="InterPro" id="IPR039609">
    <property type="entry name" value="VQ_15/22"/>
</dbReference>
<reference evidence="3" key="2">
    <citation type="journal article" date="2024" name="Plant">
        <title>Genomic evolution and insights into agronomic trait innovations of Sesamum species.</title>
        <authorList>
            <person name="Miao H."/>
            <person name="Wang L."/>
            <person name="Qu L."/>
            <person name="Liu H."/>
            <person name="Sun Y."/>
            <person name="Le M."/>
            <person name="Wang Q."/>
            <person name="Wei S."/>
            <person name="Zheng Y."/>
            <person name="Lin W."/>
            <person name="Duan Y."/>
            <person name="Cao H."/>
            <person name="Xiong S."/>
            <person name="Wang X."/>
            <person name="Wei L."/>
            <person name="Li C."/>
            <person name="Ma Q."/>
            <person name="Ju M."/>
            <person name="Zhao R."/>
            <person name="Li G."/>
            <person name="Mu C."/>
            <person name="Tian Q."/>
            <person name="Mei H."/>
            <person name="Zhang T."/>
            <person name="Gao T."/>
            <person name="Zhang H."/>
        </authorList>
    </citation>
    <scope>NUCLEOTIDE SEQUENCE</scope>
    <source>
        <strain evidence="3">G02</strain>
    </source>
</reference>
<organism evidence="3">
    <name type="scientific">Sesamum radiatum</name>
    <name type="common">Black benniseed</name>
    <dbReference type="NCBI Taxonomy" id="300843"/>
    <lineage>
        <taxon>Eukaryota</taxon>
        <taxon>Viridiplantae</taxon>
        <taxon>Streptophyta</taxon>
        <taxon>Embryophyta</taxon>
        <taxon>Tracheophyta</taxon>
        <taxon>Spermatophyta</taxon>
        <taxon>Magnoliopsida</taxon>
        <taxon>eudicotyledons</taxon>
        <taxon>Gunneridae</taxon>
        <taxon>Pentapetalae</taxon>
        <taxon>asterids</taxon>
        <taxon>lamiids</taxon>
        <taxon>Lamiales</taxon>
        <taxon>Pedaliaceae</taxon>
        <taxon>Sesamum</taxon>
    </lineage>
</organism>
<feature type="domain" description="VQ" evidence="2">
    <location>
        <begin position="72"/>
        <end position="97"/>
    </location>
</feature>
<proteinExistence type="predicted"/>
<evidence type="ECO:0000256" key="1">
    <source>
        <dbReference type="SAM" id="MobiDB-lite"/>
    </source>
</evidence>
<accession>A0AAW2LL89</accession>
<name>A0AAW2LL89_SESRA</name>